<keyword evidence="8 11" id="KW-0472">Membrane</keyword>
<feature type="transmembrane region" description="Helical" evidence="11">
    <location>
        <begin position="143"/>
        <end position="169"/>
    </location>
</feature>
<keyword evidence="9" id="KW-0407">Ion channel</keyword>
<dbReference type="InterPro" id="IPR018488">
    <property type="entry name" value="cNMP-bd_CS"/>
</dbReference>
<dbReference type="Pfam" id="PF08412">
    <property type="entry name" value="Ion_trans_N"/>
    <property type="match status" value="1"/>
</dbReference>
<dbReference type="GO" id="GO:0098855">
    <property type="term" value="C:HCN channel complex"/>
    <property type="evidence" value="ECO:0007669"/>
    <property type="project" value="TreeGrafter"/>
</dbReference>
<dbReference type="EMBL" id="JAAWVO010044430">
    <property type="protein sequence ID" value="MBN3319359.1"/>
    <property type="molecule type" value="Genomic_DNA"/>
</dbReference>
<dbReference type="SUPFAM" id="SSF81324">
    <property type="entry name" value="Voltage-gated potassium channels"/>
    <property type="match status" value="1"/>
</dbReference>
<dbReference type="Gene3D" id="2.60.120.10">
    <property type="entry name" value="Jelly Rolls"/>
    <property type="match status" value="1"/>
</dbReference>
<keyword evidence="2" id="KW-0813">Transport</keyword>
<dbReference type="Gene3D" id="1.10.287.70">
    <property type="match status" value="1"/>
</dbReference>
<evidence type="ECO:0000256" key="7">
    <source>
        <dbReference type="ARBA" id="ARBA00023065"/>
    </source>
</evidence>
<dbReference type="GO" id="GO:0030425">
    <property type="term" value="C:dendrite"/>
    <property type="evidence" value="ECO:0007669"/>
    <property type="project" value="TreeGrafter"/>
</dbReference>
<keyword evidence="7" id="KW-0406">Ion transport</keyword>
<evidence type="ECO:0000256" key="2">
    <source>
        <dbReference type="ARBA" id="ARBA00022448"/>
    </source>
</evidence>
<evidence type="ECO:0000256" key="11">
    <source>
        <dbReference type="SAM" id="Phobius"/>
    </source>
</evidence>
<dbReference type="InterPro" id="IPR005821">
    <property type="entry name" value="Ion_trans_dom"/>
</dbReference>
<keyword evidence="5" id="KW-0633">Potassium transport</keyword>
<dbReference type="Proteomes" id="UP000736164">
    <property type="component" value="Unassembled WGS sequence"/>
</dbReference>
<dbReference type="Pfam" id="PF00520">
    <property type="entry name" value="Ion_trans"/>
    <property type="match status" value="1"/>
</dbReference>
<proteinExistence type="predicted"/>
<feature type="compositionally biased region" description="Basic and acidic residues" evidence="10">
    <location>
        <begin position="12"/>
        <end position="38"/>
    </location>
</feature>
<keyword evidence="5" id="KW-0630">Potassium</keyword>
<evidence type="ECO:0000256" key="5">
    <source>
        <dbReference type="ARBA" id="ARBA00022826"/>
    </source>
</evidence>
<organism evidence="13 14">
    <name type="scientific">Atractosteus spatula</name>
    <name type="common">Alligator gar</name>
    <name type="synonym">Lepisosteus spatula</name>
    <dbReference type="NCBI Taxonomy" id="7917"/>
    <lineage>
        <taxon>Eukaryota</taxon>
        <taxon>Metazoa</taxon>
        <taxon>Chordata</taxon>
        <taxon>Craniata</taxon>
        <taxon>Vertebrata</taxon>
        <taxon>Euteleostomi</taxon>
        <taxon>Actinopterygii</taxon>
        <taxon>Neopterygii</taxon>
        <taxon>Holostei</taxon>
        <taxon>Semionotiformes</taxon>
        <taxon>Lepisosteidae</taxon>
        <taxon>Atractosteus</taxon>
    </lineage>
</organism>
<gene>
    <name evidence="13" type="primary">Hcn4_0</name>
    <name evidence="13" type="ORF">GTO95_0004767</name>
</gene>
<feature type="non-terminal residue" evidence="13">
    <location>
        <position position="586"/>
    </location>
</feature>
<comment type="caution">
    <text evidence="13">The sequence shown here is derived from an EMBL/GenBank/DDBJ whole genome shotgun (WGS) entry which is preliminary data.</text>
</comment>
<dbReference type="CDD" id="cd00038">
    <property type="entry name" value="CAP_ED"/>
    <property type="match status" value="1"/>
</dbReference>
<dbReference type="GO" id="GO:0005249">
    <property type="term" value="F:voltage-gated potassium channel activity"/>
    <property type="evidence" value="ECO:0007669"/>
    <property type="project" value="TreeGrafter"/>
</dbReference>
<evidence type="ECO:0000256" key="10">
    <source>
        <dbReference type="SAM" id="MobiDB-lite"/>
    </source>
</evidence>
<reference evidence="13" key="1">
    <citation type="journal article" date="2021" name="Cell">
        <title>Tracing the genetic footprints of vertebrate landing in non-teleost ray-finned fishes.</title>
        <authorList>
            <person name="Bi X."/>
            <person name="Wang K."/>
            <person name="Yang L."/>
            <person name="Pan H."/>
            <person name="Jiang H."/>
            <person name="Wei Q."/>
            <person name="Fang M."/>
            <person name="Yu H."/>
            <person name="Zhu C."/>
            <person name="Cai Y."/>
            <person name="He Y."/>
            <person name="Gan X."/>
            <person name="Zeng H."/>
            <person name="Yu D."/>
            <person name="Zhu Y."/>
            <person name="Jiang H."/>
            <person name="Qiu Q."/>
            <person name="Yang H."/>
            <person name="Zhang Y.E."/>
            <person name="Wang W."/>
            <person name="Zhu M."/>
            <person name="He S."/>
            <person name="Zhang G."/>
        </authorList>
    </citation>
    <scope>NUCLEOTIDE SEQUENCE</scope>
    <source>
        <strain evidence="13">Allg_001</strain>
    </source>
</reference>
<evidence type="ECO:0000313" key="14">
    <source>
        <dbReference type="Proteomes" id="UP000736164"/>
    </source>
</evidence>
<feature type="transmembrane region" description="Helical" evidence="11">
    <location>
        <begin position="190"/>
        <end position="214"/>
    </location>
</feature>
<dbReference type="PANTHER" id="PTHR45689">
    <property type="entry name" value="I[[H]] CHANNEL, ISOFORM E"/>
    <property type="match status" value="1"/>
</dbReference>
<evidence type="ECO:0000313" key="13">
    <source>
        <dbReference type="EMBL" id="MBN3319359.1"/>
    </source>
</evidence>
<evidence type="ECO:0000256" key="8">
    <source>
        <dbReference type="ARBA" id="ARBA00023136"/>
    </source>
</evidence>
<feature type="transmembrane region" description="Helical" evidence="11">
    <location>
        <begin position="111"/>
        <end position="131"/>
    </location>
</feature>
<feature type="non-terminal residue" evidence="13">
    <location>
        <position position="1"/>
    </location>
</feature>
<evidence type="ECO:0000256" key="1">
    <source>
        <dbReference type="ARBA" id="ARBA00004651"/>
    </source>
</evidence>
<dbReference type="InterPro" id="IPR013621">
    <property type="entry name" value="Ion_trans_N"/>
</dbReference>
<dbReference type="PROSITE" id="PS50042">
    <property type="entry name" value="CNMP_BINDING_3"/>
    <property type="match status" value="1"/>
</dbReference>
<dbReference type="InterPro" id="IPR014710">
    <property type="entry name" value="RmlC-like_jellyroll"/>
</dbReference>
<dbReference type="SUPFAM" id="SSF51206">
    <property type="entry name" value="cAMP-binding domain-like"/>
    <property type="match status" value="1"/>
</dbReference>
<dbReference type="SMART" id="SM00100">
    <property type="entry name" value="cNMP"/>
    <property type="match status" value="1"/>
</dbReference>
<keyword evidence="4 11" id="KW-0812">Transmembrane</keyword>
<dbReference type="PROSITE" id="PS00888">
    <property type="entry name" value="CNMP_BINDING_1"/>
    <property type="match status" value="1"/>
</dbReference>
<dbReference type="GO" id="GO:0003254">
    <property type="term" value="P:regulation of membrane depolarization"/>
    <property type="evidence" value="ECO:0007669"/>
    <property type="project" value="TreeGrafter"/>
</dbReference>
<accession>A0A8J7NWK5</accession>
<evidence type="ECO:0000256" key="3">
    <source>
        <dbReference type="ARBA" id="ARBA00022475"/>
    </source>
</evidence>
<evidence type="ECO:0000256" key="4">
    <source>
        <dbReference type="ARBA" id="ARBA00022692"/>
    </source>
</evidence>
<protein>
    <submittedName>
        <fullName evidence="13">HCN4 protein</fullName>
    </submittedName>
</protein>
<keyword evidence="9" id="KW-1071">Ligand-gated ion channel</keyword>
<dbReference type="Pfam" id="PF00027">
    <property type="entry name" value="cNMP_binding"/>
    <property type="match status" value="1"/>
</dbReference>
<dbReference type="InterPro" id="IPR018490">
    <property type="entry name" value="cNMP-bd_dom_sf"/>
</dbReference>
<dbReference type="GO" id="GO:0030424">
    <property type="term" value="C:axon"/>
    <property type="evidence" value="ECO:0007669"/>
    <property type="project" value="TreeGrafter"/>
</dbReference>
<keyword evidence="5" id="KW-0631">Potassium channel</keyword>
<comment type="subcellular location">
    <subcellularLocation>
        <location evidence="1">Cell membrane</location>
        <topology evidence="1">Multi-pass membrane protein</topology>
    </subcellularLocation>
</comment>
<dbReference type="InterPro" id="IPR051413">
    <property type="entry name" value="K/Na_HCN_channel"/>
</dbReference>
<evidence type="ECO:0000256" key="9">
    <source>
        <dbReference type="ARBA" id="ARBA00023286"/>
    </source>
</evidence>
<feature type="transmembrane region" description="Helical" evidence="11">
    <location>
        <begin position="338"/>
        <end position="357"/>
    </location>
</feature>
<keyword evidence="6 11" id="KW-1133">Transmembrane helix</keyword>
<feature type="transmembrane region" description="Helical" evidence="11">
    <location>
        <begin position="263"/>
        <end position="288"/>
    </location>
</feature>
<dbReference type="GO" id="GO:0035725">
    <property type="term" value="P:sodium ion transmembrane transport"/>
    <property type="evidence" value="ECO:0007669"/>
    <property type="project" value="TreeGrafter"/>
</dbReference>
<sequence length="586" mass="67152">MEDDIETVELPDLPKEKQGKAATEKRRSETPKAGRALEPEAGQACADVTLTIKDESKIKSKQKVTNYLLMPEMNKATISYFGSEEAVKKEKNRAEGQEKFVIHPYSSFRKYWLVLMLLITFINVLIIPLGVSFFTEEVQNSAAWIAFNVISDVIFISDLSLNFCIGYTSDDADNVVLDKKMIRNRYFKSWFIPDLLAVTPVDYCLLISTAAGAIYTKPSEYGGVRMMRMLKLTRVFSLLRLFRFSRLLRYARYWEEATVALHFSYMLLIIVLLCHWNACIQFLVAMLMEFPENSWVTIDGLVDKPIGLQYSKAMFRALCHMMTLNYGSVGIPRGISEVWVVIFSMLVGAVMYTLVLARLTSLVTHSAASERVFDSKYNEVKEYMRHHHLPSKLRNRIMDYLENRYQGKWFDEETILKELSEPLRQEIVSYNCQSLVSNMPVFKDADPHFITALLEVLQFEMYETGDDIIRKGAFGDCMYFIDRGTVLVEAPNLQQKLTDGAFFGDVLSRAVFTGTELCLIRDGKRTASVKALTPCRLYSLSVTGYRKVLQQFPELQAQIEKVAIERLKILEGGLSNFFYLLSYPMV</sequence>
<keyword evidence="3" id="KW-1003">Cell membrane</keyword>
<feature type="region of interest" description="Disordered" evidence="10">
    <location>
        <begin position="1"/>
        <end position="40"/>
    </location>
</feature>
<evidence type="ECO:0000259" key="12">
    <source>
        <dbReference type="PROSITE" id="PS50042"/>
    </source>
</evidence>
<dbReference type="InterPro" id="IPR000595">
    <property type="entry name" value="cNMP-bd_dom"/>
</dbReference>
<evidence type="ECO:0000256" key="6">
    <source>
        <dbReference type="ARBA" id="ARBA00022989"/>
    </source>
</evidence>
<name>A0A8J7NWK5_ATRSP</name>
<dbReference type="Gene3D" id="1.10.287.630">
    <property type="entry name" value="Helix hairpin bin"/>
    <property type="match status" value="1"/>
</dbReference>
<dbReference type="PANTHER" id="PTHR45689:SF4">
    <property type="entry name" value="POTASSIUM_SODIUM HYPERPOLARIZATION-ACTIVATED CYCLIC NUCLEOTIDE-GATED CHANNEL 4"/>
    <property type="match status" value="1"/>
</dbReference>
<keyword evidence="14" id="KW-1185">Reference proteome</keyword>
<dbReference type="AlphaFoldDB" id="A0A8J7NWK5"/>
<feature type="domain" description="Cyclic nucleotide-binding" evidence="12">
    <location>
        <begin position="441"/>
        <end position="566"/>
    </location>
</feature>